<dbReference type="PANTHER" id="PTHR47466">
    <property type="match status" value="1"/>
</dbReference>
<keyword evidence="7" id="KW-0482">Metalloprotease</keyword>
<evidence type="ECO:0000256" key="2">
    <source>
        <dbReference type="ARBA" id="ARBA00022670"/>
    </source>
</evidence>
<dbReference type="AlphaFoldDB" id="A0A0D6A0X4"/>
<sequence length="961" mass="103414">MMMYKRLSVLVFLSFLAFTSASAQDLNCRSKQENDVIFRNNPKSLKEWNDFNNYSRLQESRLINEMRGVNTTNAATYTLPVVFHVYGDVQSGKTVTYDKLATTLLEINKDFNGLNDDYGTVEPFFQARRATLSIEFKLAKIDPNGNCTTGVIFHPAKNGYGNGGGYDDQIAADAWDNTKYINVYIQNDLYNDGSVTNSGVAWYPDNGMTTAKTARIVFNGAYIFGNTDKEFASTFSHEFGHFLNLIHTFDGGCTGTDQVADTPIEDGTHGLSCTPGTNCTGDKVNIENYMGYNGARGCYKMYTQGQVARMITALGHPARTTLWQTANLTATGVSTSTGSALASTTVRFKEDALNNGALAGNAVIILDGTKTFALATGTLTQGTHYTVTNLPTGLTPVLAVNTNKQLTLTFTGTATSHTASNSGDISVKFLAAAFSGGLTGVRCNGLTFATKFIDPYGIFFVDMADVTVQGAANSWKFFATDFGQDYGAWRFAANQLKIETYGNKLACQTGTKNISLLVSGTIINATSNFTAPTAYPGQLDLRTATYTAWDGKTGYVGFEHLIDGEVCYGWFKVRVDANGDGYTVLEYAYNTQPGANIVAGMTTKIATSLSATTIYEADTNDGAIDPAGVSLKLVTNNGTYTQSSGVVAATKYTLTGVPAGLTATLTAISNNELKLTFAGRATANALSNTANLVLTLKDAIVTGGVAGLDTSVFTIKLDFEDPYGIFSEALTGATANATQTWKYIDLAKGDNTEYGVWRFAANNLKIETYGKRLIGTTGTINITKLPFSSVIDGTKTFIAPGAYPNQLDLRSATYTAWAGGTTGFVGFEYFRRGRPCYGWMQITIDANGDGYTVTKFGYNTKPNGAITTPSSLANATFDNAELLGVYPNPFANEVTISTSEMSGKNVTLSIYNLLGQEVYNKTVTNSADSILLTTNNLDKGVYILKVTVDNEKFISKKIIKK</sequence>
<evidence type="ECO:0000256" key="9">
    <source>
        <dbReference type="SAM" id="SignalP"/>
    </source>
</evidence>
<keyword evidence="4 9" id="KW-0732">Signal</keyword>
<evidence type="ECO:0000256" key="3">
    <source>
        <dbReference type="ARBA" id="ARBA00022723"/>
    </source>
</evidence>
<dbReference type="InterPro" id="IPR008754">
    <property type="entry name" value="Peptidase_M43"/>
</dbReference>
<evidence type="ECO:0000259" key="11">
    <source>
        <dbReference type="Pfam" id="PF18962"/>
    </source>
</evidence>
<keyword evidence="5" id="KW-0378">Hydrolase</keyword>
<comment type="similarity">
    <text evidence="1">Belongs to the peptidase M43B family.</text>
</comment>
<dbReference type="InterPro" id="IPR024079">
    <property type="entry name" value="MetalloPept_cat_dom_sf"/>
</dbReference>
<dbReference type="InterPro" id="IPR026444">
    <property type="entry name" value="Secre_tail"/>
</dbReference>
<feature type="chain" id="PRO_5002300633" evidence="9">
    <location>
        <begin position="24"/>
        <end position="961"/>
    </location>
</feature>
<feature type="signal peptide" evidence="9">
    <location>
        <begin position="1"/>
        <end position="23"/>
    </location>
</feature>
<reference evidence="12" key="1">
    <citation type="submission" date="2014-04" db="EMBL/GenBank/DDBJ databases">
        <title>Identification of the virulence factor collagenase of Flavobacterium psychrophilum from cold water disease affected ayu Plecoglossus altivelis.</title>
        <authorList>
            <person name="Nakayama H."/>
            <person name="Tanaka K."/>
            <person name="Teramura N."/>
            <person name="Hattori S."/>
        </authorList>
    </citation>
    <scope>NUCLEOTIDE SEQUENCE</scope>
    <source>
        <strain evidence="12">WA-2</strain>
    </source>
</reference>
<evidence type="ECO:0000256" key="8">
    <source>
        <dbReference type="ARBA" id="ARBA00023157"/>
    </source>
</evidence>
<protein>
    <submittedName>
        <fullName evidence="12">Collagenase</fullName>
    </submittedName>
</protein>
<dbReference type="PANTHER" id="PTHR47466:SF1">
    <property type="entry name" value="METALLOPROTEASE MEP1 (AFU_ORTHOLOGUE AFUA_1G07730)-RELATED"/>
    <property type="match status" value="1"/>
</dbReference>
<feature type="domain" description="Secretion system C-terminal sorting" evidence="11">
    <location>
        <begin position="885"/>
        <end position="959"/>
    </location>
</feature>
<dbReference type="Pfam" id="PF18962">
    <property type="entry name" value="Por_Secre_tail"/>
    <property type="match status" value="1"/>
</dbReference>
<proteinExistence type="inferred from homology"/>
<dbReference type="MEROPS" id="M43.001"/>
<organism evidence="12">
    <name type="scientific">Flavobacterium psychrophilum</name>
    <dbReference type="NCBI Taxonomy" id="96345"/>
    <lineage>
        <taxon>Bacteria</taxon>
        <taxon>Pseudomonadati</taxon>
        <taxon>Bacteroidota</taxon>
        <taxon>Flavobacteriia</taxon>
        <taxon>Flavobacteriales</taxon>
        <taxon>Flavobacteriaceae</taxon>
        <taxon>Flavobacterium</taxon>
    </lineage>
</organism>
<keyword evidence="2" id="KW-0645">Protease</keyword>
<evidence type="ECO:0000256" key="4">
    <source>
        <dbReference type="ARBA" id="ARBA00022729"/>
    </source>
</evidence>
<dbReference type="SUPFAM" id="SSF55486">
    <property type="entry name" value="Metalloproteases ('zincins'), catalytic domain"/>
    <property type="match status" value="1"/>
</dbReference>
<feature type="domain" description="Peptidase M43 pregnancy-associated plasma-A" evidence="10">
    <location>
        <begin position="165"/>
        <end position="314"/>
    </location>
</feature>
<evidence type="ECO:0000256" key="7">
    <source>
        <dbReference type="ARBA" id="ARBA00023049"/>
    </source>
</evidence>
<dbReference type="Pfam" id="PF05572">
    <property type="entry name" value="Peptidase_M43"/>
    <property type="match status" value="1"/>
</dbReference>
<keyword evidence="6" id="KW-0862">Zinc</keyword>
<dbReference type="NCBIfam" id="TIGR04183">
    <property type="entry name" value="Por_Secre_tail"/>
    <property type="match status" value="1"/>
</dbReference>
<dbReference type="Gene3D" id="3.40.390.10">
    <property type="entry name" value="Collagenase (Catalytic Domain)"/>
    <property type="match status" value="1"/>
</dbReference>
<dbReference type="GO" id="GO:0046872">
    <property type="term" value="F:metal ion binding"/>
    <property type="evidence" value="ECO:0007669"/>
    <property type="project" value="UniProtKB-KW"/>
</dbReference>
<dbReference type="GO" id="GO:0008237">
    <property type="term" value="F:metallopeptidase activity"/>
    <property type="evidence" value="ECO:0007669"/>
    <property type="project" value="UniProtKB-KW"/>
</dbReference>
<keyword evidence="8" id="KW-1015">Disulfide bond</keyword>
<dbReference type="EMBL" id="AB921327">
    <property type="protein sequence ID" value="BAQ56329.1"/>
    <property type="molecule type" value="Genomic_DNA"/>
</dbReference>
<accession>A0A0D6A0X4</accession>
<dbReference type="GO" id="GO:0006508">
    <property type="term" value="P:proteolysis"/>
    <property type="evidence" value="ECO:0007669"/>
    <property type="project" value="UniProtKB-KW"/>
</dbReference>
<evidence type="ECO:0000259" key="10">
    <source>
        <dbReference type="Pfam" id="PF05572"/>
    </source>
</evidence>
<evidence type="ECO:0000256" key="5">
    <source>
        <dbReference type="ARBA" id="ARBA00022801"/>
    </source>
</evidence>
<evidence type="ECO:0000256" key="1">
    <source>
        <dbReference type="ARBA" id="ARBA00008721"/>
    </source>
</evidence>
<evidence type="ECO:0000313" key="12">
    <source>
        <dbReference type="EMBL" id="BAQ56329.1"/>
    </source>
</evidence>
<name>A0A0D6A0X4_FLAPS</name>
<keyword evidence="3" id="KW-0479">Metal-binding</keyword>
<evidence type="ECO:0000256" key="6">
    <source>
        <dbReference type="ARBA" id="ARBA00022833"/>
    </source>
</evidence>